<evidence type="ECO:0000256" key="1">
    <source>
        <dbReference type="SAM" id="MobiDB-lite"/>
    </source>
</evidence>
<feature type="compositionally biased region" description="Polar residues" evidence="1">
    <location>
        <begin position="1763"/>
        <end position="1789"/>
    </location>
</feature>
<proteinExistence type="predicted"/>
<feature type="region of interest" description="Disordered" evidence="1">
    <location>
        <begin position="2683"/>
        <end position="2703"/>
    </location>
</feature>
<feature type="region of interest" description="Disordered" evidence="1">
    <location>
        <begin position="826"/>
        <end position="846"/>
    </location>
</feature>
<dbReference type="SMART" id="SM00353">
    <property type="entry name" value="HLH"/>
    <property type="match status" value="1"/>
</dbReference>
<feature type="compositionally biased region" description="Polar residues" evidence="1">
    <location>
        <begin position="2032"/>
        <end position="2054"/>
    </location>
</feature>
<feature type="compositionally biased region" description="Polar residues" evidence="1">
    <location>
        <begin position="827"/>
        <end position="840"/>
    </location>
</feature>
<dbReference type="PROSITE" id="PS50888">
    <property type="entry name" value="BHLH"/>
    <property type="match status" value="1"/>
</dbReference>
<feature type="region of interest" description="Disordered" evidence="1">
    <location>
        <begin position="656"/>
        <end position="724"/>
    </location>
</feature>
<feature type="compositionally biased region" description="Low complexity" evidence="1">
    <location>
        <begin position="1049"/>
        <end position="1060"/>
    </location>
</feature>
<evidence type="ECO:0000313" key="4">
    <source>
        <dbReference type="Proteomes" id="UP001159363"/>
    </source>
</evidence>
<organism evidence="3 4">
    <name type="scientific">Dryococelus australis</name>
    <dbReference type="NCBI Taxonomy" id="614101"/>
    <lineage>
        <taxon>Eukaryota</taxon>
        <taxon>Metazoa</taxon>
        <taxon>Ecdysozoa</taxon>
        <taxon>Arthropoda</taxon>
        <taxon>Hexapoda</taxon>
        <taxon>Insecta</taxon>
        <taxon>Pterygota</taxon>
        <taxon>Neoptera</taxon>
        <taxon>Polyneoptera</taxon>
        <taxon>Phasmatodea</taxon>
        <taxon>Verophasmatodea</taxon>
        <taxon>Anareolatae</taxon>
        <taxon>Phasmatidae</taxon>
        <taxon>Eurycanthinae</taxon>
        <taxon>Dryococelus</taxon>
    </lineage>
</organism>
<dbReference type="Gene3D" id="4.10.280.10">
    <property type="entry name" value="Helix-loop-helix DNA-binding domain"/>
    <property type="match status" value="1"/>
</dbReference>
<evidence type="ECO:0000259" key="2">
    <source>
        <dbReference type="PROSITE" id="PS50888"/>
    </source>
</evidence>
<dbReference type="InterPro" id="IPR011598">
    <property type="entry name" value="bHLH_dom"/>
</dbReference>
<sequence length="3261" mass="349490">MVCNKVADVCCSKLKQWEKERRERLNVCFRELASLLPSHDPAVTLSKVQILQKAAKYIRELQGENKTLVEDGASEVSDLPIGRNYFYGVQETTLWAAALVAPWLYNTLSFSEATDTTLWFAHRDISLAVALTGTVARVITLPLKQLQVLRQRSDDLLRRVQQLVELLQDAGIAVPSAVSLKSEPFKERQLKWDCKIKPENAKILEEKAKEKKSENKKKVQKWKKRSVCDSTGICVQAKFLKGKGPAQKKSKTGSTPNTSSCPSRTGRPQEQPQLPRDENRRPVKVPRSSASLTSIRMPVPQNTPTSSYVHIAGPGANSGKNVMVSVSNSALLTGPVVSPSMDTRPGLVPGTLIFTSGSIVPVLPAPQAVITTPAQYIVNTGPQVPVLHKSPIVLLQKNAPPTLQVSNHKKGKTYPLLIPKKRTDSAKAKFPNKVAISASASQYLPLQVQSSENTTVSAGRTSTNKRTLNVSHKINTDHTNSSKEKSTRILKRRKAPVVPNAVEKYDNASKQDIICEGVSNQVADAGSANNNTEFTDGATAKSVEMDMSVITDSGVTECSKENSSEDKMQICTVEKMPDRRTKKRIISKEMVTDLEAENKKLKFSQMMDCCEKSCELGNVMPIQSGSVVNIAKASDKECLSHASTATQQVDSSAVVSFDNPNVSHSDSSITSKLPDDRQQGDCVQGNSMPPDTDTDNSKDTSDGAPQKMVSSVCESSNNPTVSTNIAPVASSSVCMSNDSYTTSARASNTHVVCEGHLMQGANSNPIHECTNTVLQEKVVEASSNKHGDSSLVHSIVKDGQSFVGENDRVQEEGTAVCDTLSHDKSQQHVTVNDKSATSGTEADLPKDRCSTENFPSPAQVFAAFDEANMVTGGYKRTTQGMPVLFDSGATQELSKFVENGCCSESTVSAGPVLNTASEELQSKVCIEGASKKNMFGIYTIDALCKTSISESMDVELGKDVPQSVPLQSNTEETITSGVERNNCVVNSDSRSEGTEKIVPKECINMQTCSYDDSNVLGKLNTTVLESIDKICSTSAASSISMEVNHITASQNSSSISEGSSPQVVPSAERTPGFPQCDVVNVHLPSFPETTRNNNGPVLDGTSDMVSAPEQQDVARDKPQPDSSNSKVTEQISAQISETACTSENSTGVSMPNSNQTVSESVKKDTINTAQNCVASNTEIQFQGRELSAHSMIGEKPDEHHNKQNSTSQSTDAVLPAGKVHSTAPSLYASSANVLPDCPTESGENCTRPSYSVAHMSDVKSKHGPDKPHGELICGNADVPICDVVHNSMTASYEKTQSAAGHVNYSLTKDTHAHSEIQHHVKCSTADITNMPFLHNHSTSVCNFTSGINTQLHPIFYSTSSMMNGRCSSAAQYKTESSVSAPTTFTPVPNVCTQSKAHASCSTTSNKFTSSSIQEYDSAGSAHYSFAPVHSFPQKQPYVPYSTSGSGSVVPLSKQETVVSQRSSVTSVVHTLPQTQPQLACPASNCNFTSLMQKPYESTISSSSVTSAVHMLSQTQPHVSYAAGSDKCYLSLQQKQECVVSVPNSLASVHSFPTADVHVPYCANSGKSSLQHKNESVFSMPLSFTPGHTYSLSQPQITSNKCSSSLQQTCESAVSATNNSFVPVHIFSQAQSQVAFSSTSANCNLSLSHKHGSVVSEPSTFVPVHTFSQAQPSVSYSSSDKCNLSSQHKHESTATFAPVISTAAEPQAGVVTATSSLPFSDRQFPTSTFTPVSQIMSDIRTHVSGFPNLNSTSAGGSWRPASGHDNSWLSTNKPPNSLTTAPRKASSGNETVLSSANLSLQTNEFPNDIFASLQVPSGGQHPESISPTAAFLLAFPLVSSSKVSDMIDPQDVDCDSLHGASSLLQIGNIDHYSTPKKDMSVTSSTIPQASSQPLASKCQMAGKGHSSDNVMEREKSLADKEIYLANQLPFVHENKQDLNNKNGINVKSTAVSTSTNKMMEDCGKQNNANRSIGTQFKSTDVCEAKPITSTVSKQYVPTSFHASYSSANTSAANATSVTANTSTTNSQTEHKINTSVDNHPMFSSTQTYEASSGSMSSQLYHSQDQQKENNENIHFPVISKGQNFDSSPTSEFKWSHHKSDACEKRNTTGSFTGKKLDVYKAGLSSHNSGGPTFESSQICPATISGASTSQCVSSAMSNPSYNHNFFQESGHRGISSQGACMPTYNGGRRTGVSLGSAVSGVLPWSTLVTTATHSSMSSTAQSVVSGTSHQCPATQHTLPRAAVSTANCHYGVDPRYTLLSKPATAASNGVGSSTKNLDDISSKLSDHCNDKFVKNCEQKVPRSGHQHTVGDGIGPFGSSTVTAAMSSETADPFKFTLPLDQHQVYQQHMHRPPVNWMTAPAVTTSYSKQTFNNYFSMPSMDIPSSTQLDEQQLRNSSYITMANLNSSVFTPSTSTCYGNKTLSQNPLGQVKLPSEKQQSVPASVSYANETQNDFSRLALQNNSINISQIQQNEFYSAPWTQIKPPFPADVASSDVNSLYVPSTLPTLVGDLALGTGCIVNTMEENNANKSFSNSEYTDIGQHTKEQKMETNGRLMKNRQAVKDLGRKSKHNMDCSHDFGNLSHTVSSSVGGTFLSVSQLVDPMKSAADTSGCQSSLHGYNTSSNQTAASGKHLRHHTAGLFAKRESLPQSTLNSKEDVKKAEHPHNVASSLAYQVKEMPQAIPSEHAKRENSKSGETSTQKSLDYQSAAAAENFHWLPSDASSRKQARVNATNYKTQLSTYSAEALIGNNQTATVNGSTAHNISHKVISLPPPVVSDRFHNQNSYVGSHAPRKTPYGDNTLHPGGYNIRPLDLPMSQNFTIQTSSVANHPGHQTYTGNAPRYSTVGTLEPPVHRRENGGVCPAPYFPSSVRDSSANPTAQGFMPDIVGSSYGLRAPDGKKSVSFPTFSFSKESCPPKSEKQNLIYSQPVSSSSSINQHTGHVRSKMETSSGVPGHDLSSEKTASSHSNTRQSIGGVMQNVAGGNCVLGRQRGRKRAADATTSVSSVGNLVDLGYLTMPPGIGSPMLGDDAMYFSHGANFHSGPAALYPGGPPGAQGSFYTPPRAPFPPCSTAPRSLQQATASPNTGGTTLANFNLSTIFPEIVDKQASSAADFPAKPAEGDAQHAQRPPMGTCAAGVPSYPHVPPTNLNTFPHTNPSAARTHVRPRLGVIISNSSPQHLCWGSLLTTRPSRFSPRTFSSLVAPATRGFYHLLALTSPTAASAEDNEQQLNTLVVDAPWVFSCHYLLVVAPLFKVRASSRQPS</sequence>
<feature type="compositionally biased region" description="Polar residues" evidence="1">
    <location>
        <begin position="2693"/>
        <end position="2703"/>
    </location>
</feature>
<accession>A0ABQ9G4A6</accession>
<gene>
    <name evidence="3" type="ORF">PR048_031096</name>
</gene>
<feature type="region of interest" description="Disordered" evidence="1">
    <location>
        <begin position="1049"/>
        <end position="1161"/>
    </location>
</feature>
<feature type="compositionally biased region" description="Polar residues" evidence="1">
    <location>
        <begin position="2924"/>
        <end position="2938"/>
    </location>
</feature>
<feature type="compositionally biased region" description="Polar residues" evidence="1">
    <location>
        <begin position="1120"/>
        <end position="1159"/>
    </location>
</feature>
<reference evidence="3 4" key="1">
    <citation type="submission" date="2023-02" db="EMBL/GenBank/DDBJ databases">
        <title>LHISI_Scaffold_Assembly.</title>
        <authorList>
            <person name="Stuart O.P."/>
            <person name="Cleave R."/>
            <person name="Magrath M.J.L."/>
            <person name="Mikheyev A.S."/>
        </authorList>
    </citation>
    <scope>NUCLEOTIDE SEQUENCE [LARGE SCALE GENOMIC DNA]</scope>
    <source>
        <strain evidence="3">Daus_M_001</strain>
        <tissue evidence="3">Leg muscle</tissue>
    </source>
</reference>
<feature type="region of interest" description="Disordered" evidence="1">
    <location>
        <begin position="2924"/>
        <end position="2975"/>
    </location>
</feature>
<protein>
    <recommendedName>
        <fullName evidence="2">BHLH domain-containing protein</fullName>
    </recommendedName>
</protein>
<name>A0ABQ9G4A6_9NEOP</name>
<feature type="compositionally biased region" description="Polar residues" evidence="1">
    <location>
        <begin position="2959"/>
        <end position="2971"/>
    </location>
</feature>
<feature type="region of interest" description="Disordered" evidence="1">
    <location>
        <begin position="3109"/>
        <end position="3128"/>
    </location>
</feature>
<feature type="compositionally biased region" description="Basic and acidic residues" evidence="1">
    <location>
        <begin position="2653"/>
        <end position="2664"/>
    </location>
</feature>
<dbReference type="Pfam" id="PF00010">
    <property type="entry name" value="HLH"/>
    <property type="match status" value="1"/>
</dbReference>
<feature type="compositionally biased region" description="Polar residues" evidence="1">
    <location>
        <begin position="656"/>
        <end position="671"/>
    </location>
</feature>
<dbReference type="InterPro" id="IPR036638">
    <property type="entry name" value="HLH_DNA-bd_sf"/>
</dbReference>
<dbReference type="CDD" id="cd00083">
    <property type="entry name" value="bHLH_SF"/>
    <property type="match status" value="1"/>
</dbReference>
<keyword evidence="4" id="KW-1185">Reference proteome</keyword>
<feature type="compositionally biased region" description="Polar residues" evidence="1">
    <location>
        <begin position="288"/>
        <end position="301"/>
    </location>
</feature>
<comment type="caution">
    <text evidence="3">The sequence shown here is derived from an EMBL/GenBank/DDBJ whole genome shotgun (WGS) entry which is preliminary data.</text>
</comment>
<dbReference type="SUPFAM" id="SSF47459">
    <property type="entry name" value="HLH, helix-loop-helix DNA-binding domain"/>
    <property type="match status" value="1"/>
</dbReference>
<feature type="region of interest" description="Disordered" evidence="1">
    <location>
        <begin position="242"/>
        <end position="301"/>
    </location>
</feature>
<feature type="region of interest" description="Disordered" evidence="1">
    <location>
        <begin position="2643"/>
        <end position="2664"/>
    </location>
</feature>
<feature type="region of interest" description="Disordered" evidence="1">
    <location>
        <begin position="1875"/>
        <end position="1906"/>
    </location>
</feature>
<dbReference type="EMBL" id="JARBHB010000015">
    <property type="protein sequence ID" value="KAJ8867295.1"/>
    <property type="molecule type" value="Genomic_DNA"/>
</dbReference>
<feature type="compositionally biased region" description="Low complexity" evidence="1">
    <location>
        <begin position="2009"/>
        <end position="2025"/>
    </location>
</feature>
<evidence type="ECO:0000313" key="3">
    <source>
        <dbReference type="EMBL" id="KAJ8867295.1"/>
    </source>
</evidence>
<feature type="compositionally biased region" description="Polar residues" evidence="1">
    <location>
        <begin position="1879"/>
        <end position="1893"/>
    </location>
</feature>
<dbReference type="Proteomes" id="UP001159363">
    <property type="component" value="Chromosome 14"/>
</dbReference>
<feature type="compositionally biased region" description="Polar residues" evidence="1">
    <location>
        <begin position="708"/>
        <end position="724"/>
    </location>
</feature>
<feature type="region of interest" description="Disordered" evidence="1">
    <location>
        <begin position="1751"/>
        <end position="1789"/>
    </location>
</feature>
<feature type="region of interest" description="Disordered" evidence="1">
    <location>
        <begin position="2009"/>
        <end position="2054"/>
    </location>
</feature>
<feature type="domain" description="BHLH" evidence="2">
    <location>
        <begin position="9"/>
        <end position="61"/>
    </location>
</feature>
<feature type="compositionally biased region" description="Polar residues" evidence="1">
    <location>
        <begin position="252"/>
        <end position="272"/>
    </location>
</feature>